<dbReference type="STRING" id="1229276.DI53_0728"/>
<proteinExistence type="predicted"/>
<evidence type="ECO:0000313" key="1">
    <source>
        <dbReference type="EMBL" id="KGE15624.1"/>
    </source>
</evidence>
<keyword evidence="2" id="KW-1185">Reference proteome</keyword>
<organism evidence="1 2">
    <name type="scientific">Sphingobacterium deserti</name>
    <dbReference type="NCBI Taxonomy" id="1229276"/>
    <lineage>
        <taxon>Bacteria</taxon>
        <taxon>Pseudomonadati</taxon>
        <taxon>Bacteroidota</taxon>
        <taxon>Sphingobacteriia</taxon>
        <taxon>Sphingobacteriales</taxon>
        <taxon>Sphingobacteriaceae</taxon>
        <taxon>Sphingobacterium</taxon>
    </lineage>
</organism>
<dbReference type="AlphaFoldDB" id="A0A0B8TA19"/>
<comment type="caution">
    <text evidence="1">The sequence shown here is derived from an EMBL/GenBank/DDBJ whole genome shotgun (WGS) entry which is preliminary data.</text>
</comment>
<reference evidence="1 2" key="2">
    <citation type="journal article" date="2015" name="PLoS ONE">
        <title>Whole-Genome Optical Mapping and Finished Genome Sequence of Sphingobacterium deserti sp. nov., a New Species Isolated from the Western Desert of China.</title>
        <authorList>
            <person name="Teng C."/>
            <person name="Zhou Z."/>
            <person name="Molnar I."/>
            <person name="Li X."/>
            <person name="Tang R."/>
            <person name="Chen M."/>
            <person name="Wang L."/>
            <person name="Su S."/>
            <person name="Zhang W."/>
            <person name="Lin M."/>
        </authorList>
    </citation>
    <scope>NUCLEOTIDE SEQUENCE [LARGE SCALE GENOMIC DNA]</scope>
    <source>
        <strain evidence="2">ACCC05744</strain>
    </source>
</reference>
<evidence type="ECO:0000313" key="2">
    <source>
        <dbReference type="Proteomes" id="UP000031802"/>
    </source>
</evidence>
<dbReference type="PATRIC" id="fig|1229276.3.peg.752"/>
<dbReference type="Proteomes" id="UP000031802">
    <property type="component" value="Unassembled WGS sequence"/>
</dbReference>
<name>A0A0B8TA19_9SPHI</name>
<dbReference type="EMBL" id="JJMU01000010">
    <property type="protein sequence ID" value="KGE15624.1"/>
    <property type="molecule type" value="Genomic_DNA"/>
</dbReference>
<sequence>MVTGGLEQAQFQIVELRNDTLNITFVIKNGNDETSQDLYFRKSTDLRGRL</sequence>
<protein>
    <submittedName>
        <fullName evidence="1">Uncharacterized protein</fullName>
    </submittedName>
</protein>
<gene>
    <name evidence="1" type="ORF">DI53_0728</name>
</gene>
<accession>A0A0B8TA19</accession>
<reference evidence="2" key="1">
    <citation type="submission" date="2014-04" db="EMBL/GenBank/DDBJ databases">
        <title>Whole-Genome optical mapping and complete genome sequence of Sphingobacterium deserti sp. nov., a new spaces isolated from desert in the west of China.</title>
        <authorList>
            <person name="Teng C."/>
            <person name="Zhou Z."/>
            <person name="Li X."/>
            <person name="Chen M."/>
            <person name="Lin M."/>
            <person name="Wang L."/>
            <person name="Su S."/>
            <person name="Zhang C."/>
            <person name="Zhang W."/>
        </authorList>
    </citation>
    <scope>NUCLEOTIDE SEQUENCE [LARGE SCALE GENOMIC DNA]</scope>
    <source>
        <strain evidence="2">ACCC05744</strain>
    </source>
</reference>